<gene>
    <name evidence="2" type="ORF">TPC1_30503</name>
</gene>
<name>A0A146JZ74_9EUKA</name>
<evidence type="ECO:0000256" key="1">
    <source>
        <dbReference type="SAM" id="Coils"/>
    </source>
</evidence>
<feature type="coiled-coil region" evidence="1">
    <location>
        <begin position="521"/>
        <end position="570"/>
    </location>
</feature>
<sequence length="586" mass="69367">TEFMELAKIQQVLEKQLPQEQNDDNRPKICNKQLLQLQEYVINYITLSTKQQDEFTYKNMIVELINSLRTQKLHLQNKIGVILSDLQDQEDENVSVVDSKEDKLFQLQELVNQCFQNIQSVDLYNLQGLLLQKHNLDFQRELQSQQQTESPILLLQAILQNQLNFDYIKNLSPSFLTQKLVSLTTQNFHSQSFQIELIEIVNLFSMVILKQLLDQLESKKIITQQELIQQLYEKIFDFDSFSQIKEFLFSQCINLTNSLGSLVIDLSQRQQQLNTCKNVFRFKQENPTLQEWQIQLQLQNHNFNQQELTDLIYQMFTESELDQSDVDLIQEIFYSEANQEEDTDQLFQILMNFQIDTNIQKLNDEQQILLKMAQKVNEKINDLKEIYQFQGQEKDLLLNFPLQLQNFKQIQNFVDFLRAKQSHFCVQNDFSEQTKLISREIDQLQNFRPEKYAKSLEIQQKIQQVQNQIIQYVQSQLSQVLNLIQTINSHKPITQQVYFQDIQINHSQINEYANQLQQKSAQQIQQEILSFKKQIQQSQNQQKVTEEKIKLQMKQQIQKLSENCVQEIDEEGAAMLGVLVDEVDLD</sequence>
<accession>A0A146JZ74</accession>
<reference evidence="2" key="1">
    <citation type="submission" date="2015-07" db="EMBL/GenBank/DDBJ databases">
        <title>Adaptation to a free-living lifestyle via gene acquisitions in the diplomonad Trepomonas sp. PC1.</title>
        <authorList>
            <person name="Xu F."/>
            <person name="Jerlstrom-Hultqvist J."/>
            <person name="Kolisko M."/>
            <person name="Simpson A.G.B."/>
            <person name="Roger A.J."/>
            <person name="Svard S.G."/>
            <person name="Andersson J.O."/>
        </authorList>
    </citation>
    <scope>NUCLEOTIDE SEQUENCE</scope>
    <source>
        <strain evidence="2">PC1</strain>
    </source>
</reference>
<protein>
    <submittedName>
        <fullName evidence="2">Uncharacterized protein</fullName>
    </submittedName>
</protein>
<dbReference type="EMBL" id="GDID01006604">
    <property type="protein sequence ID" value="JAP90002.1"/>
    <property type="molecule type" value="Transcribed_RNA"/>
</dbReference>
<evidence type="ECO:0000313" key="2">
    <source>
        <dbReference type="EMBL" id="JAP90002.1"/>
    </source>
</evidence>
<dbReference type="AlphaFoldDB" id="A0A146JZ74"/>
<keyword evidence="1" id="KW-0175">Coiled coil</keyword>
<proteinExistence type="predicted"/>
<feature type="non-terminal residue" evidence="2">
    <location>
        <position position="1"/>
    </location>
</feature>
<organism evidence="2">
    <name type="scientific">Trepomonas sp. PC1</name>
    <dbReference type="NCBI Taxonomy" id="1076344"/>
    <lineage>
        <taxon>Eukaryota</taxon>
        <taxon>Metamonada</taxon>
        <taxon>Diplomonadida</taxon>
        <taxon>Hexamitidae</taxon>
        <taxon>Hexamitinae</taxon>
        <taxon>Trepomonas</taxon>
    </lineage>
</organism>